<dbReference type="PANTHER" id="PTHR45772:SF4">
    <property type="entry name" value="ABC TRANSPORTER ATP-BINDING PROTEIN"/>
    <property type="match status" value="1"/>
</dbReference>
<evidence type="ECO:0000259" key="4">
    <source>
        <dbReference type="PROSITE" id="PS50893"/>
    </source>
</evidence>
<dbReference type="Gene3D" id="3.40.50.300">
    <property type="entry name" value="P-loop containing nucleotide triphosphate hydrolases"/>
    <property type="match status" value="1"/>
</dbReference>
<dbReference type="InterPro" id="IPR051120">
    <property type="entry name" value="ABC_AA/LPS_Transport"/>
</dbReference>
<comment type="caution">
    <text evidence="5">The sequence shown here is derived from an EMBL/GenBank/DDBJ whole genome shotgun (WGS) entry which is preliminary data.</text>
</comment>
<sequence>MSATTAEAGHSAGHIVSEAGVDAERDQALAVLEAFLPPHRGDSGDALVGSNLSIAFGGVKALQNVNITAPSKTFVGLLGPNGAGKSTCFDVLNGLKTPDSGTITMFGKDVTTMRPWDRAKLGMGRTFQANRLNHDLSVGENLLSAAHLAIKGNPITTLLGFGGPRKSEQRATEAAYAMCVLLGIKDHWHDRVSDLDFGRQRRIEIGRSLMCGPAIVLLDEPAAGLDADDAHALFALLRQLQRDLGLTIILVEHYVKAVLENADLVYVLNQGQLLASGSPAEVAADPVVRAEYLGSVLDLDETADVIEAPTLADEADEVIAEAEAEGVPAKQGSTENA</sequence>
<dbReference type="InterPro" id="IPR003439">
    <property type="entry name" value="ABC_transporter-like_ATP-bd"/>
</dbReference>
<dbReference type="PROSITE" id="PS50893">
    <property type="entry name" value="ABC_TRANSPORTER_2"/>
    <property type="match status" value="1"/>
</dbReference>
<keyword evidence="2" id="KW-0547">Nucleotide-binding</keyword>
<protein>
    <recommendedName>
        <fullName evidence="4">ABC transporter domain-containing protein</fullName>
    </recommendedName>
</protein>
<dbReference type="RefSeq" id="WP_344604647.1">
    <property type="nucleotide sequence ID" value="NZ_BAAAHE010000016.1"/>
</dbReference>
<reference evidence="6" key="1">
    <citation type="journal article" date="2019" name="Int. J. Syst. Evol. Microbiol.">
        <title>The Global Catalogue of Microorganisms (GCM) 10K type strain sequencing project: providing services to taxonomists for standard genome sequencing and annotation.</title>
        <authorList>
            <consortium name="The Broad Institute Genomics Platform"/>
            <consortium name="The Broad Institute Genome Sequencing Center for Infectious Disease"/>
            <person name="Wu L."/>
            <person name="Ma J."/>
        </authorList>
    </citation>
    <scope>NUCLEOTIDE SEQUENCE [LARGE SCALE GENOMIC DNA]</scope>
    <source>
        <strain evidence="6">JCM 10671</strain>
    </source>
</reference>
<dbReference type="PANTHER" id="PTHR45772">
    <property type="entry name" value="CONSERVED COMPONENT OF ABC TRANSPORTER FOR NATURAL AMINO ACIDS-RELATED"/>
    <property type="match status" value="1"/>
</dbReference>
<keyword evidence="6" id="KW-1185">Reference proteome</keyword>
<evidence type="ECO:0000256" key="1">
    <source>
        <dbReference type="ARBA" id="ARBA00022448"/>
    </source>
</evidence>
<dbReference type="SUPFAM" id="SSF52540">
    <property type="entry name" value="P-loop containing nucleoside triphosphate hydrolases"/>
    <property type="match status" value="1"/>
</dbReference>
<feature type="domain" description="ABC transporter" evidence="4">
    <location>
        <begin position="47"/>
        <end position="295"/>
    </location>
</feature>
<proteinExistence type="predicted"/>
<gene>
    <name evidence="5" type="ORF">GCM10009547_22270</name>
</gene>
<dbReference type="Pfam" id="PF00005">
    <property type="entry name" value="ABC_tran"/>
    <property type="match status" value="1"/>
</dbReference>
<name>A0ABP3S208_9ACTN</name>
<evidence type="ECO:0000256" key="3">
    <source>
        <dbReference type="ARBA" id="ARBA00022840"/>
    </source>
</evidence>
<dbReference type="EMBL" id="BAAAHE010000016">
    <property type="protein sequence ID" value="GAA0619369.1"/>
    <property type="molecule type" value="Genomic_DNA"/>
</dbReference>
<organism evidence="5 6">
    <name type="scientific">Sporichthya brevicatena</name>
    <dbReference type="NCBI Taxonomy" id="171442"/>
    <lineage>
        <taxon>Bacteria</taxon>
        <taxon>Bacillati</taxon>
        <taxon>Actinomycetota</taxon>
        <taxon>Actinomycetes</taxon>
        <taxon>Sporichthyales</taxon>
        <taxon>Sporichthyaceae</taxon>
        <taxon>Sporichthya</taxon>
    </lineage>
</organism>
<evidence type="ECO:0000313" key="6">
    <source>
        <dbReference type="Proteomes" id="UP001500957"/>
    </source>
</evidence>
<dbReference type="Proteomes" id="UP001500957">
    <property type="component" value="Unassembled WGS sequence"/>
</dbReference>
<dbReference type="InterPro" id="IPR027417">
    <property type="entry name" value="P-loop_NTPase"/>
</dbReference>
<accession>A0ABP3S208</accession>
<keyword evidence="1" id="KW-0813">Transport</keyword>
<evidence type="ECO:0000313" key="5">
    <source>
        <dbReference type="EMBL" id="GAA0619369.1"/>
    </source>
</evidence>
<keyword evidence="3" id="KW-0067">ATP-binding</keyword>
<evidence type="ECO:0000256" key="2">
    <source>
        <dbReference type="ARBA" id="ARBA00022741"/>
    </source>
</evidence>